<protein>
    <submittedName>
        <fullName evidence="2">Uncharacterized protein</fullName>
    </submittedName>
</protein>
<dbReference type="AlphaFoldDB" id="A0A0D6LBA4"/>
<dbReference type="Pfam" id="PF14625">
    <property type="entry name" value="Lustrin_cystein"/>
    <property type="match status" value="1"/>
</dbReference>
<gene>
    <name evidence="2" type="ORF">ANCCEY_13820</name>
</gene>
<feature type="compositionally biased region" description="Basic residues" evidence="1">
    <location>
        <begin position="1"/>
        <end position="18"/>
    </location>
</feature>
<accession>A0A0D6LBA4</accession>
<evidence type="ECO:0000313" key="3">
    <source>
        <dbReference type="Proteomes" id="UP000054495"/>
    </source>
</evidence>
<feature type="region of interest" description="Disordered" evidence="1">
    <location>
        <begin position="1"/>
        <end position="20"/>
    </location>
</feature>
<evidence type="ECO:0000256" key="1">
    <source>
        <dbReference type="SAM" id="MobiDB-lite"/>
    </source>
</evidence>
<dbReference type="EMBL" id="KE125786">
    <property type="protein sequence ID" value="EPB67091.1"/>
    <property type="molecule type" value="Genomic_DNA"/>
</dbReference>
<name>A0A0D6LBA4_9BILA</name>
<sequence>IRRRHRLGAMGRRDRKSTRQQQAYLLVDSQDMVPCLQRYPSKYSCLPRVKQNCPEGYKCVPSTQEGMHICCASKPPRVARVPPEQAVCPGRRNGGGPHSGLHAIRSHVPETSMFRVPYPGI</sequence>
<feature type="non-terminal residue" evidence="2">
    <location>
        <position position="121"/>
    </location>
</feature>
<keyword evidence="3" id="KW-1185">Reference proteome</keyword>
<dbReference type="InterPro" id="IPR028150">
    <property type="entry name" value="Lustrin_cystein"/>
</dbReference>
<proteinExistence type="predicted"/>
<reference evidence="2 3" key="1">
    <citation type="submission" date="2013-05" db="EMBL/GenBank/DDBJ databases">
        <title>Draft genome of the parasitic nematode Anyclostoma ceylanicum.</title>
        <authorList>
            <person name="Mitreva M."/>
        </authorList>
    </citation>
    <scope>NUCLEOTIDE SEQUENCE [LARGE SCALE GENOMIC DNA]</scope>
</reference>
<evidence type="ECO:0000313" key="2">
    <source>
        <dbReference type="EMBL" id="EPB67091.1"/>
    </source>
</evidence>
<dbReference type="Proteomes" id="UP000054495">
    <property type="component" value="Unassembled WGS sequence"/>
</dbReference>
<feature type="non-terminal residue" evidence="2">
    <location>
        <position position="1"/>
    </location>
</feature>
<organism evidence="2 3">
    <name type="scientific">Ancylostoma ceylanicum</name>
    <dbReference type="NCBI Taxonomy" id="53326"/>
    <lineage>
        <taxon>Eukaryota</taxon>
        <taxon>Metazoa</taxon>
        <taxon>Ecdysozoa</taxon>
        <taxon>Nematoda</taxon>
        <taxon>Chromadorea</taxon>
        <taxon>Rhabditida</taxon>
        <taxon>Rhabditina</taxon>
        <taxon>Rhabditomorpha</taxon>
        <taxon>Strongyloidea</taxon>
        <taxon>Ancylostomatidae</taxon>
        <taxon>Ancylostomatinae</taxon>
        <taxon>Ancylostoma</taxon>
    </lineage>
</organism>